<sequence>MFSRNHWRSQCHPPRGEAIETVLGQNLPQNYPTVDRFADGVVTSIKSVDLKAPTYQNLQSLGTLLRGFVTKVKDFNGAFYANFQIKSSEITGRAVHVAIPPGASNTQFDLLRQIHQEAKAVGVDFYFTILQ</sequence>
<name>A0A517R2U1_9PLAN</name>
<evidence type="ECO:0000259" key="1">
    <source>
        <dbReference type="Pfam" id="PF21111"/>
    </source>
</evidence>
<reference evidence="2 3" key="1">
    <citation type="submission" date="2019-02" db="EMBL/GenBank/DDBJ databases">
        <title>Deep-cultivation of Planctomycetes and their phenomic and genomic characterization uncovers novel biology.</title>
        <authorList>
            <person name="Wiegand S."/>
            <person name="Jogler M."/>
            <person name="Boedeker C."/>
            <person name="Pinto D."/>
            <person name="Vollmers J."/>
            <person name="Rivas-Marin E."/>
            <person name="Kohn T."/>
            <person name="Peeters S.H."/>
            <person name="Heuer A."/>
            <person name="Rast P."/>
            <person name="Oberbeckmann S."/>
            <person name="Bunk B."/>
            <person name="Jeske O."/>
            <person name="Meyerdierks A."/>
            <person name="Storesund J.E."/>
            <person name="Kallscheuer N."/>
            <person name="Luecker S."/>
            <person name="Lage O.M."/>
            <person name="Pohl T."/>
            <person name="Merkel B.J."/>
            <person name="Hornburger P."/>
            <person name="Mueller R.-W."/>
            <person name="Bruemmer F."/>
            <person name="Labrenz M."/>
            <person name="Spormann A.M."/>
            <person name="Op den Camp H."/>
            <person name="Overmann J."/>
            <person name="Amann R."/>
            <person name="Jetten M.S.M."/>
            <person name="Mascher T."/>
            <person name="Medema M.H."/>
            <person name="Devos D.P."/>
            <person name="Kaster A.-K."/>
            <person name="Ovreas L."/>
            <person name="Rohde M."/>
            <person name="Galperin M.Y."/>
            <person name="Jogler C."/>
        </authorList>
    </citation>
    <scope>NUCLEOTIDE SEQUENCE [LARGE SCALE GENOMIC DNA]</scope>
    <source>
        <strain evidence="2 3">Pan189</strain>
    </source>
</reference>
<dbReference type="Gene3D" id="3.40.1350.110">
    <property type="match status" value="1"/>
</dbReference>
<protein>
    <recommendedName>
        <fullName evidence="1">CdiA toxin EC869-like domain-containing protein</fullName>
    </recommendedName>
</protein>
<dbReference type="InterPro" id="IPR033799">
    <property type="entry name" value="CdiA_EC869-like"/>
</dbReference>
<accession>A0A517R2U1</accession>
<dbReference type="AlphaFoldDB" id="A0A517R2U1"/>
<dbReference type="EMBL" id="CP036268">
    <property type="protein sequence ID" value="QDT38171.1"/>
    <property type="molecule type" value="Genomic_DNA"/>
</dbReference>
<evidence type="ECO:0000313" key="3">
    <source>
        <dbReference type="Proteomes" id="UP000317318"/>
    </source>
</evidence>
<feature type="domain" description="CdiA toxin EC869-like" evidence="1">
    <location>
        <begin position="24"/>
        <end position="125"/>
    </location>
</feature>
<dbReference type="Pfam" id="PF21111">
    <property type="entry name" value="CDI_toxin_EC869_like"/>
    <property type="match status" value="1"/>
</dbReference>
<keyword evidence="3" id="KW-1185">Reference proteome</keyword>
<dbReference type="RefSeq" id="WP_145364216.1">
    <property type="nucleotide sequence ID" value="NZ_CP036268.1"/>
</dbReference>
<dbReference type="Proteomes" id="UP000317318">
    <property type="component" value="Chromosome"/>
</dbReference>
<proteinExistence type="predicted"/>
<gene>
    <name evidence="2" type="ORF">Pan189_25610</name>
</gene>
<dbReference type="KEGG" id="svp:Pan189_25610"/>
<dbReference type="GO" id="GO:0004530">
    <property type="term" value="F:deoxyribonuclease I activity"/>
    <property type="evidence" value="ECO:0007669"/>
    <property type="project" value="InterPro"/>
</dbReference>
<organism evidence="2 3">
    <name type="scientific">Stratiformator vulcanicus</name>
    <dbReference type="NCBI Taxonomy" id="2527980"/>
    <lineage>
        <taxon>Bacteria</taxon>
        <taxon>Pseudomonadati</taxon>
        <taxon>Planctomycetota</taxon>
        <taxon>Planctomycetia</taxon>
        <taxon>Planctomycetales</taxon>
        <taxon>Planctomycetaceae</taxon>
        <taxon>Stratiformator</taxon>
    </lineage>
</organism>
<dbReference type="OrthoDB" id="292896at2"/>
<evidence type="ECO:0000313" key="2">
    <source>
        <dbReference type="EMBL" id="QDT38171.1"/>
    </source>
</evidence>